<keyword evidence="2 6" id="KW-1003">Cell membrane</keyword>
<feature type="transmembrane region" description="Helical" evidence="6">
    <location>
        <begin position="151"/>
        <end position="176"/>
    </location>
</feature>
<dbReference type="Proteomes" id="UP000052946">
    <property type="component" value="Unassembled WGS sequence"/>
</dbReference>
<evidence type="ECO:0000256" key="1">
    <source>
        <dbReference type="ARBA" id="ARBA00004651"/>
    </source>
</evidence>
<dbReference type="RefSeq" id="WP_058949624.1">
    <property type="nucleotide sequence ID" value="NZ_BBXV01000012.1"/>
</dbReference>
<evidence type="ECO:0000259" key="7">
    <source>
        <dbReference type="Pfam" id="PF02687"/>
    </source>
</evidence>
<feature type="transmembrane region" description="Helical" evidence="6">
    <location>
        <begin position="103"/>
        <end position="131"/>
    </location>
</feature>
<dbReference type="GO" id="GO:0055085">
    <property type="term" value="P:transmembrane transport"/>
    <property type="evidence" value="ECO:0007669"/>
    <property type="project" value="UniProtKB-UniRule"/>
</dbReference>
<feature type="transmembrane region" description="Helical" evidence="6">
    <location>
        <begin position="224"/>
        <end position="252"/>
    </location>
</feature>
<keyword evidence="6" id="KW-0813">Transport</keyword>
<feature type="transmembrane region" description="Helical" evidence="6">
    <location>
        <begin position="197"/>
        <end position="218"/>
    </location>
</feature>
<feature type="transmembrane region" description="Helical" evidence="6">
    <location>
        <begin position="281"/>
        <end position="306"/>
    </location>
</feature>
<dbReference type="Pfam" id="PF02687">
    <property type="entry name" value="FtsX"/>
    <property type="match status" value="1"/>
</dbReference>
<dbReference type="EMBL" id="BBXV01000012">
    <property type="protein sequence ID" value="GAQ17089.1"/>
    <property type="molecule type" value="Genomic_DNA"/>
</dbReference>
<keyword evidence="3 6" id="KW-0812">Transmembrane</keyword>
<feature type="transmembrane region" description="Helical" evidence="6">
    <location>
        <begin position="586"/>
        <end position="603"/>
    </location>
</feature>
<evidence type="ECO:0000256" key="2">
    <source>
        <dbReference type="ARBA" id="ARBA00022475"/>
    </source>
</evidence>
<comment type="similarity">
    <text evidence="6">Belongs to the ABC-4 integral membrane protein family.</text>
</comment>
<accession>A0A0U9H724</accession>
<evidence type="ECO:0000313" key="9">
    <source>
        <dbReference type="Proteomes" id="UP000052946"/>
    </source>
</evidence>
<feature type="domain" description="ABC3 transporter permease C-terminal" evidence="7">
    <location>
        <begin position="62"/>
        <end position="179"/>
    </location>
</feature>
<dbReference type="OrthoDB" id="1705903at2"/>
<sequence>MLLKLSLTSMRKLAKDYLVLLFGLTISISIFYMFETLAQNKVFLEANSLISSIVFVFHVGTFILGIITVFYIFYATSFLLSLRQRELGMYMTLGAKKRKITQLMFMETFFVGLTALIIGIVLGVGLSYGIAELLMWQLDFQGGGFQPLYSSSLLITVLFYVALFFLTSIVNAWRVGRKSVLSLLHSGQQQDQIKTSGLRTFFGVLLSVILIAVGYYAMVHIAELMQFGIILATATIIPGTYLIFISLLPFLVKRLKQNRNLNETGINSFTLGQLRFRMLNLMMVLGTVAMLIALGLGAMTAGTSFYHNIGIQASMFHANDVVLYEPNETEKQTLATMDVTEEENYRYKYNEEGVYFLKTDLEAAPPEVMAFEEGSEGFSPTTPEAKLSADEYALYGEEGVTELPGNWWTAVSTELGAGAMFGNRSIFVYGESSYQEVDGEEQHVTLAKLNDFTAHLPELEKLDASQKSLAETYTGNQVEQLGGKYSNYVALKGFASGTIFMGVFLGIAFLMMMASVLMFKLLSSAGADVHRYNMLRKIGVRKTLLVRSIYRELFLLFLFPAIVGIVHVIVGMQMFSFIIIEPYTKIWIPLTLFFVIYGIYYFITVQMYKRIVLPKQF</sequence>
<evidence type="ECO:0000313" key="8">
    <source>
        <dbReference type="EMBL" id="GAQ17089.1"/>
    </source>
</evidence>
<reference evidence="9" key="1">
    <citation type="submission" date="2015-07" db="EMBL/GenBank/DDBJ databases">
        <title>Draft Genome Sequence of Oceanobacillus picturae Heshi-B3 that Was Isolated from Fermented Rice Bran with Aging Salted Mackerel, Which Was Named Heshiko as Traditional Fermented Seafood in Japan.</title>
        <authorList>
            <person name="Akuzawa S."/>
            <person name="Nakagawa J."/>
            <person name="Kanekatsu T."/>
            <person name="Kanesaki Y."/>
            <person name="Suzuki T."/>
        </authorList>
    </citation>
    <scope>NUCLEOTIDE SEQUENCE [LARGE SCALE GENOMIC DNA]</scope>
    <source>
        <strain evidence="9">Heshi-B3</strain>
    </source>
</reference>
<dbReference type="InterPro" id="IPR003838">
    <property type="entry name" value="ABC3_permease_C"/>
</dbReference>
<dbReference type="PIRSF" id="PIRSF018968">
    <property type="entry name" value="ABC_permease_BceB"/>
    <property type="match status" value="1"/>
</dbReference>
<dbReference type="GO" id="GO:0005886">
    <property type="term" value="C:plasma membrane"/>
    <property type="evidence" value="ECO:0007669"/>
    <property type="project" value="UniProtKB-SubCell"/>
</dbReference>
<feature type="transmembrane region" description="Helical" evidence="6">
    <location>
        <begin position="553"/>
        <end position="580"/>
    </location>
</feature>
<feature type="transmembrane region" description="Helical" evidence="6">
    <location>
        <begin position="54"/>
        <end position="82"/>
    </location>
</feature>
<evidence type="ECO:0000256" key="6">
    <source>
        <dbReference type="PIRNR" id="PIRNR018968"/>
    </source>
</evidence>
<gene>
    <name evidence="8" type="ORF">OPHB3_1014</name>
</gene>
<evidence type="ECO:0000256" key="4">
    <source>
        <dbReference type="ARBA" id="ARBA00022989"/>
    </source>
</evidence>
<evidence type="ECO:0000256" key="3">
    <source>
        <dbReference type="ARBA" id="ARBA00022692"/>
    </source>
</evidence>
<evidence type="ECO:0000256" key="5">
    <source>
        <dbReference type="ARBA" id="ARBA00023136"/>
    </source>
</evidence>
<comment type="subcellular location">
    <subcellularLocation>
        <location evidence="1 6">Cell membrane</location>
        <topology evidence="1 6">Multi-pass membrane protein</topology>
    </subcellularLocation>
</comment>
<reference evidence="8 9" key="2">
    <citation type="journal article" date="2016" name="Genome Announc.">
        <title>Draft Genome Sequence of Oceanobacillus picturae Heshi-B3, Isolated from Fermented Rice Bran in a Traditional Japanese Seafood Dish.</title>
        <authorList>
            <person name="Akuzawa S."/>
            <person name="Nagaoka J."/>
            <person name="Kanekatsu M."/>
            <person name="Kanesaki Y."/>
            <person name="Suzuki T."/>
        </authorList>
    </citation>
    <scope>NUCLEOTIDE SEQUENCE [LARGE SCALE GENOMIC DNA]</scope>
    <source>
        <strain evidence="8 9">Heshi-B3</strain>
    </source>
</reference>
<protein>
    <submittedName>
        <fullName evidence="8">Bacitracin export permease protein BceB</fullName>
    </submittedName>
</protein>
<feature type="transmembrane region" description="Helical" evidence="6">
    <location>
        <begin position="499"/>
        <end position="522"/>
    </location>
</feature>
<dbReference type="InterPro" id="IPR027022">
    <property type="entry name" value="ABC_permease_BceB-typ"/>
</dbReference>
<dbReference type="AlphaFoldDB" id="A0A0U9H724"/>
<dbReference type="InterPro" id="IPR052536">
    <property type="entry name" value="ABC-4_Integral_Memb_Prot"/>
</dbReference>
<comment type="caution">
    <text evidence="8">The sequence shown here is derived from an EMBL/GenBank/DDBJ whole genome shotgun (WGS) entry which is preliminary data.</text>
</comment>
<name>A0A0U9H724_9BACI</name>
<keyword evidence="4 6" id="KW-1133">Transmembrane helix</keyword>
<feature type="transmembrane region" description="Helical" evidence="6">
    <location>
        <begin position="17"/>
        <end position="34"/>
    </location>
</feature>
<dbReference type="PANTHER" id="PTHR46795">
    <property type="entry name" value="ABC TRANSPORTER PERMEASE-RELATED-RELATED"/>
    <property type="match status" value="1"/>
</dbReference>
<organism evidence="8 9">
    <name type="scientific">Oceanobacillus picturae</name>
    <dbReference type="NCBI Taxonomy" id="171693"/>
    <lineage>
        <taxon>Bacteria</taxon>
        <taxon>Bacillati</taxon>
        <taxon>Bacillota</taxon>
        <taxon>Bacilli</taxon>
        <taxon>Bacillales</taxon>
        <taxon>Bacillaceae</taxon>
        <taxon>Oceanobacillus</taxon>
    </lineage>
</organism>
<keyword evidence="5 6" id="KW-0472">Membrane</keyword>
<dbReference type="PANTHER" id="PTHR46795:SF3">
    <property type="entry name" value="ABC TRANSPORTER PERMEASE"/>
    <property type="match status" value="1"/>
</dbReference>
<proteinExistence type="inferred from homology"/>